<keyword evidence="2" id="KW-1003">Cell membrane</keyword>
<feature type="transmembrane region" description="Helical" evidence="7">
    <location>
        <begin position="298"/>
        <end position="318"/>
    </location>
</feature>
<keyword evidence="7" id="KW-0812">Transmembrane</keyword>
<evidence type="ECO:0000256" key="3">
    <source>
        <dbReference type="ARBA" id="ARBA00022723"/>
    </source>
</evidence>
<keyword evidence="10" id="KW-1185">Reference proteome</keyword>
<dbReference type="Proteomes" id="UP000503251">
    <property type="component" value="Chromosome"/>
</dbReference>
<dbReference type="SUPFAM" id="SSF54862">
    <property type="entry name" value="4Fe-4S ferredoxins"/>
    <property type="match status" value="1"/>
</dbReference>
<keyword evidence="7" id="KW-1133">Transmembrane helix</keyword>
<keyword evidence="3" id="KW-0479">Metal-binding</keyword>
<protein>
    <submittedName>
        <fullName evidence="9">4Fe-4S binding protein</fullName>
    </submittedName>
</protein>
<dbReference type="InterPro" id="IPR017896">
    <property type="entry name" value="4Fe4S_Fe-S-bd"/>
</dbReference>
<organism evidence="9 10">
    <name type="scientific">Oceanidesulfovibrio marinus</name>
    <dbReference type="NCBI Taxonomy" id="370038"/>
    <lineage>
        <taxon>Bacteria</taxon>
        <taxon>Pseudomonadati</taxon>
        <taxon>Thermodesulfobacteriota</taxon>
        <taxon>Desulfovibrionia</taxon>
        <taxon>Desulfovibrionales</taxon>
        <taxon>Desulfovibrionaceae</taxon>
        <taxon>Oceanidesulfovibrio</taxon>
    </lineage>
</organism>
<evidence type="ECO:0000313" key="9">
    <source>
        <dbReference type="EMBL" id="QJT09461.1"/>
    </source>
</evidence>
<evidence type="ECO:0000256" key="4">
    <source>
        <dbReference type="ARBA" id="ARBA00023004"/>
    </source>
</evidence>
<evidence type="ECO:0000256" key="1">
    <source>
        <dbReference type="ARBA" id="ARBA00004236"/>
    </source>
</evidence>
<reference evidence="9 10" key="1">
    <citation type="submission" date="2019-04" db="EMBL/GenBank/DDBJ databases">
        <title>Isolation and culture of sulfate reducing bacteria from the cold seep of the South China Sea.</title>
        <authorList>
            <person name="Sun C."/>
            <person name="Liu R."/>
        </authorList>
    </citation>
    <scope>NUCLEOTIDE SEQUENCE [LARGE SCALE GENOMIC DNA]</scope>
    <source>
        <strain evidence="9 10">CS1</strain>
    </source>
</reference>
<dbReference type="PROSITE" id="PS51379">
    <property type="entry name" value="4FE4S_FER_2"/>
    <property type="match status" value="1"/>
</dbReference>
<accession>A0ABX6NGV8</accession>
<feature type="transmembrane region" description="Helical" evidence="7">
    <location>
        <begin position="188"/>
        <end position="213"/>
    </location>
</feature>
<gene>
    <name evidence="9" type="ORF">E8L03_11150</name>
</gene>
<dbReference type="PROSITE" id="PS00198">
    <property type="entry name" value="4FE4S_FER_1"/>
    <property type="match status" value="1"/>
</dbReference>
<evidence type="ECO:0000256" key="2">
    <source>
        <dbReference type="ARBA" id="ARBA00022475"/>
    </source>
</evidence>
<keyword evidence="4" id="KW-0408">Iron</keyword>
<dbReference type="EMBL" id="CP039543">
    <property type="protein sequence ID" value="QJT09461.1"/>
    <property type="molecule type" value="Genomic_DNA"/>
</dbReference>
<dbReference type="InterPro" id="IPR017900">
    <property type="entry name" value="4Fe4S_Fe_S_CS"/>
</dbReference>
<dbReference type="Pfam" id="PF12801">
    <property type="entry name" value="Fer4_5"/>
    <property type="match status" value="2"/>
</dbReference>
<feature type="transmembrane region" description="Helical" evidence="7">
    <location>
        <begin position="90"/>
        <end position="109"/>
    </location>
</feature>
<proteinExistence type="predicted"/>
<keyword evidence="5" id="KW-0411">Iron-sulfur</keyword>
<evidence type="ECO:0000256" key="6">
    <source>
        <dbReference type="ARBA" id="ARBA00023136"/>
    </source>
</evidence>
<evidence type="ECO:0000259" key="8">
    <source>
        <dbReference type="PROSITE" id="PS51379"/>
    </source>
</evidence>
<feature type="domain" description="4Fe-4S ferredoxin-type" evidence="8">
    <location>
        <begin position="237"/>
        <end position="266"/>
    </location>
</feature>
<dbReference type="PANTHER" id="PTHR30224:SF4">
    <property type="entry name" value="ELECTRON TRANSPORT PROTEIN YCCM-RELATED"/>
    <property type="match status" value="1"/>
</dbReference>
<evidence type="ECO:0000256" key="5">
    <source>
        <dbReference type="ARBA" id="ARBA00023014"/>
    </source>
</evidence>
<evidence type="ECO:0000256" key="7">
    <source>
        <dbReference type="SAM" id="Phobius"/>
    </source>
</evidence>
<sequence length="344" mass="37559">MSPWRHPEAHNGCTRAAMLSKLTPALLQRVVQIVFALVCIFIGWRFYQFCVWAQTGAGDAVSRPAGVEGFLPISALLGLKHFILTGSYDPAHPAGLTILLFALCTGVLLRRGFCAYICPVGLISNLLAAAGRRLGLERRVPRMLDIAVKTLKYPLLAFFLFTVVVVMSGAALQAFLMGRYNLTADAHLLRFFMSPSHTALVVLGSLVAISLLFRNAWCRWLCPYGALLGLLSWVGITNIRRTADACTGCQSCQRVCPANIPIHEKTTIRTPECIGCARCVGSCSRQHALHVTVLGRPVHWAFLAVATVGLFLAFWLVAQLTGHWHSSLPPMMLKSLYAQALGGM</sequence>
<feature type="transmembrane region" description="Helical" evidence="7">
    <location>
        <begin position="26"/>
        <end position="44"/>
    </location>
</feature>
<dbReference type="Pfam" id="PF13237">
    <property type="entry name" value="Fer4_10"/>
    <property type="match status" value="1"/>
</dbReference>
<dbReference type="InterPro" id="IPR052378">
    <property type="entry name" value="NosR_regulator"/>
</dbReference>
<dbReference type="PANTHER" id="PTHR30224">
    <property type="entry name" value="ELECTRON TRANSPORT PROTEIN"/>
    <property type="match status" value="1"/>
</dbReference>
<name>A0ABX6NGV8_9BACT</name>
<keyword evidence="6 7" id="KW-0472">Membrane</keyword>
<evidence type="ECO:0000313" key="10">
    <source>
        <dbReference type="Proteomes" id="UP000503251"/>
    </source>
</evidence>
<comment type="subcellular location">
    <subcellularLocation>
        <location evidence="1">Cell membrane</location>
    </subcellularLocation>
</comment>
<feature type="transmembrane region" description="Helical" evidence="7">
    <location>
        <begin position="155"/>
        <end position="176"/>
    </location>
</feature>